<comment type="caution">
    <text evidence="2">The sequence shown here is derived from an EMBL/GenBank/DDBJ whole genome shotgun (WGS) entry which is preliminary data.</text>
</comment>
<evidence type="ECO:0000313" key="2">
    <source>
        <dbReference type="EMBL" id="MET6990285.1"/>
    </source>
</evidence>
<reference evidence="2 3" key="1">
    <citation type="submission" date="2024-07" db="EMBL/GenBank/DDBJ databases">
        <title>The genome sequence of type strain Sediminicola arcticus GDMCC 1.2805.</title>
        <authorList>
            <person name="Liu Y."/>
        </authorList>
    </citation>
    <scope>NUCLEOTIDE SEQUENCE [LARGE SCALE GENOMIC DNA]</scope>
    <source>
        <strain evidence="2 3">GDMCC 1.2805</strain>
    </source>
</reference>
<accession>A0ABV2SUX0</accession>
<evidence type="ECO:0000256" key="1">
    <source>
        <dbReference type="SAM" id="Phobius"/>
    </source>
</evidence>
<dbReference type="Proteomes" id="UP001549799">
    <property type="component" value="Unassembled WGS sequence"/>
</dbReference>
<sequence length="245" mass="28892">MIKFFRKIRYDLMEKNKTGKYFKYAIGEIVLVVIGILIALQINNWNESQKKHHLKNEYKISLKNDFIKDSIQLSERINENKQILETISETYEELKTTTFNTSDEVLSKLSEAYKGNLRTLNTYNTNSFNLLISGGNIDLLDKELREAIMELNRLQLHEIEVSSVNRESYVIISTNFRIKYPPLEFPNESLLKILWKDIETDELPKDLYTLIIRKAYTISRYLELSEEVSQQTNVVLKLLEEQKKK</sequence>
<gene>
    <name evidence="2" type="ORF">ABXZ36_06460</name>
</gene>
<evidence type="ECO:0000313" key="3">
    <source>
        <dbReference type="Proteomes" id="UP001549799"/>
    </source>
</evidence>
<feature type="transmembrane region" description="Helical" evidence="1">
    <location>
        <begin position="21"/>
        <end position="42"/>
    </location>
</feature>
<dbReference type="RefSeq" id="WP_354614675.1">
    <property type="nucleotide sequence ID" value="NZ_JBEXAE010000002.1"/>
</dbReference>
<name>A0ABV2SUX0_9FLAO</name>
<keyword evidence="3" id="KW-1185">Reference proteome</keyword>
<organism evidence="2 3">
    <name type="scientific">Sediminicola arcticus</name>
    <dbReference type="NCBI Taxonomy" id="1574308"/>
    <lineage>
        <taxon>Bacteria</taxon>
        <taxon>Pseudomonadati</taxon>
        <taxon>Bacteroidota</taxon>
        <taxon>Flavobacteriia</taxon>
        <taxon>Flavobacteriales</taxon>
        <taxon>Flavobacteriaceae</taxon>
        <taxon>Sediminicola</taxon>
    </lineage>
</organism>
<proteinExistence type="predicted"/>
<dbReference type="Pfam" id="PF19578">
    <property type="entry name" value="DUF6090"/>
    <property type="match status" value="1"/>
</dbReference>
<dbReference type="InterPro" id="IPR045749">
    <property type="entry name" value="DUF6090"/>
</dbReference>
<keyword evidence="1" id="KW-0812">Transmembrane</keyword>
<dbReference type="EMBL" id="JBEXAE010000002">
    <property type="protein sequence ID" value="MET6990285.1"/>
    <property type="molecule type" value="Genomic_DNA"/>
</dbReference>
<protein>
    <submittedName>
        <fullName evidence="2">DUF6090 family protein</fullName>
    </submittedName>
</protein>
<keyword evidence="1" id="KW-1133">Transmembrane helix</keyword>
<keyword evidence="1" id="KW-0472">Membrane</keyword>